<feature type="transmembrane region" description="Helical" evidence="7">
    <location>
        <begin position="151"/>
        <end position="171"/>
    </location>
</feature>
<keyword evidence="2" id="KW-0813">Transport</keyword>
<comment type="caution">
    <text evidence="9">The sequence shown here is derived from an EMBL/GenBank/DDBJ whole genome shotgun (WGS) entry which is preliminary data.</text>
</comment>
<evidence type="ECO:0000259" key="8">
    <source>
        <dbReference type="PROSITE" id="PS50850"/>
    </source>
</evidence>
<proteinExistence type="predicted"/>
<feature type="transmembrane region" description="Helical" evidence="7">
    <location>
        <begin position="286"/>
        <end position="305"/>
    </location>
</feature>
<dbReference type="EMBL" id="MU839036">
    <property type="protein sequence ID" value="KAK1762545.1"/>
    <property type="molecule type" value="Genomic_DNA"/>
</dbReference>
<feature type="transmembrane region" description="Helical" evidence="7">
    <location>
        <begin position="547"/>
        <end position="566"/>
    </location>
</feature>
<dbReference type="GO" id="GO:0005886">
    <property type="term" value="C:plasma membrane"/>
    <property type="evidence" value="ECO:0007669"/>
    <property type="project" value="TreeGrafter"/>
</dbReference>
<evidence type="ECO:0000313" key="10">
    <source>
        <dbReference type="Proteomes" id="UP001244011"/>
    </source>
</evidence>
<dbReference type="Gene3D" id="1.20.1250.20">
    <property type="entry name" value="MFS general substrate transporter like domains"/>
    <property type="match status" value="1"/>
</dbReference>
<feature type="transmembrane region" description="Helical" evidence="7">
    <location>
        <begin position="420"/>
        <end position="441"/>
    </location>
</feature>
<dbReference type="Proteomes" id="UP001244011">
    <property type="component" value="Unassembled WGS sequence"/>
</dbReference>
<keyword evidence="5 7" id="KW-0472">Membrane</keyword>
<keyword evidence="3 7" id="KW-0812">Transmembrane</keyword>
<dbReference type="Pfam" id="PF06609">
    <property type="entry name" value="TRI12"/>
    <property type="match status" value="1"/>
</dbReference>
<dbReference type="RefSeq" id="XP_060278758.1">
    <property type="nucleotide sequence ID" value="XM_060425024.1"/>
</dbReference>
<dbReference type="GO" id="GO:0022857">
    <property type="term" value="F:transmembrane transporter activity"/>
    <property type="evidence" value="ECO:0007669"/>
    <property type="project" value="InterPro"/>
</dbReference>
<feature type="region of interest" description="Disordered" evidence="6">
    <location>
        <begin position="1"/>
        <end position="40"/>
    </location>
</feature>
<evidence type="ECO:0000313" key="9">
    <source>
        <dbReference type="EMBL" id="KAK1762545.1"/>
    </source>
</evidence>
<evidence type="ECO:0000256" key="7">
    <source>
        <dbReference type="SAM" id="Phobius"/>
    </source>
</evidence>
<keyword evidence="4 7" id="KW-1133">Transmembrane helix</keyword>
<protein>
    <submittedName>
        <fullName evidence="9">Trichothecene efflux pump protein</fullName>
    </submittedName>
</protein>
<comment type="subcellular location">
    <subcellularLocation>
        <location evidence="1">Membrane</location>
        <topology evidence="1">Multi-pass membrane protein</topology>
    </subcellularLocation>
</comment>
<organism evidence="9 10">
    <name type="scientific">Phialemonium atrogriseum</name>
    <dbReference type="NCBI Taxonomy" id="1093897"/>
    <lineage>
        <taxon>Eukaryota</taxon>
        <taxon>Fungi</taxon>
        <taxon>Dikarya</taxon>
        <taxon>Ascomycota</taxon>
        <taxon>Pezizomycotina</taxon>
        <taxon>Sordariomycetes</taxon>
        <taxon>Sordariomycetidae</taxon>
        <taxon>Cephalothecales</taxon>
        <taxon>Cephalothecaceae</taxon>
        <taxon>Phialemonium</taxon>
    </lineage>
</organism>
<reference evidence="9" key="1">
    <citation type="submission" date="2023-06" db="EMBL/GenBank/DDBJ databases">
        <title>Genome-scale phylogeny and comparative genomics of the fungal order Sordariales.</title>
        <authorList>
            <consortium name="Lawrence Berkeley National Laboratory"/>
            <person name="Hensen N."/>
            <person name="Bonometti L."/>
            <person name="Westerberg I."/>
            <person name="Brannstrom I.O."/>
            <person name="Guillou S."/>
            <person name="Cros-Aarteil S."/>
            <person name="Calhoun S."/>
            <person name="Haridas S."/>
            <person name="Kuo A."/>
            <person name="Mondo S."/>
            <person name="Pangilinan J."/>
            <person name="Riley R."/>
            <person name="Labutti K."/>
            <person name="Andreopoulos B."/>
            <person name="Lipzen A."/>
            <person name="Chen C."/>
            <person name="Yanf M."/>
            <person name="Daum C."/>
            <person name="Ng V."/>
            <person name="Clum A."/>
            <person name="Steindorff A."/>
            <person name="Ohm R."/>
            <person name="Martin F."/>
            <person name="Silar P."/>
            <person name="Natvig D."/>
            <person name="Lalanne C."/>
            <person name="Gautier V."/>
            <person name="Ament-Velasquez S.L."/>
            <person name="Kruys A."/>
            <person name="Hutchinson M.I."/>
            <person name="Powell A.J."/>
            <person name="Barry K."/>
            <person name="Miller A.N."/>
            <person name="Grigoriev I.V."/>
            <person name="Debuchy R."/>
            <person name="Gladieux P."/>
            <person name="Thoren M.H."/>
            <person name="Johannesson H."/>
        </authorList>
    </citation>
    <scope>NUCLEOTIDE SEQUENCE</scope>
    <source>
        <strain evidence="9">8032-3</strain>
    </source>
</reference>
<feature type="transmembrane region" description="Helical" evidence="7">
    <location>
        <begin position="126"/>
        <end position="145"/>
    </location>
</feature>
<feature type="transmembrane region" description="Helical" evidence="7">
    <location>
        <begin position="363"/>
        <end position="383"/>
    </location>
</feature>
<feature type="transmembrane region" description="Helical" evidence="7">
    <location>
        <begin position="453"/>
        <end position="480"/>
    </location>
</feature>
<dbReference type="GeneID" id="85308211"/>
<keyword evidence="10" id="KW-1185">Reference proteome</keyword>
<evidence type="ECO:0000256" key="1">
    <source>
        <dbReference type="ARBA" id="ARBA00004141"/>
    </source>
</evidence>
<evidence type="ECO:0000256" key="6">
    <source>
        <dbReference type="SAM" id="MobiDB-lite"/>
    </source>
</evidence>
<evidence type="ECO:0000256" key="5">
    <source>
        <dbReference type="ARBA" id="ARBA00023136"/>
    </source>
</evidence>
<feature type="transmembrane region" description="Helical" evidence="7">
    <location>
        <begin position="395"/>
        <end position="414"/>
    </location>
</feature>
<name>A0AAJ0BQE0_9PEZI</name>
<dbReference type="CDD" id="cd06179">
    <property type="entry name" value="MFS_TRI12_like"/>
    <property type="match status" value="1"/>
</dbReference>
<sequence length="593" mass="63636">MTAVADPEPIAPDVQAQDHKEVNEGQVAHVSTDDEKTVGQPQTAYVPDNDDEYNVTFKTWIVVGILSWSYGISFWIVPSLSSCQGVVATQLGDVSAQSFYISIYTMTVTIAFMVCGANSDLFGRRWFIIAGNVLMFIGFIIGGTAKNNNSLITACAFIGFGGGNAQLAAFALPELLPNKWRHIAIVIADMGVYFAVLVGPVAGRFAAHNGESWRWLFYAPAICVFFSFVGLYMYYFPPKHPRGLPFRQALRELDYGGAILFILSATLILTGIVYTTTLPSSNPRVIGTLVPGFALLVVFALYETFMPLKQPLTPTRVFLRGKGRELTAPFVASFVVTMFYYAINVIYPTMIAVLFTDATTDFRYGVVLSLPSNIGLVFGAFLLTVFGSRIGHWRWTLTGSVTVMVVFGALLALVTPSRKGLAIAMVFIEQIGFGWAQYLSIAFVQFGTDQVELGIAGGLAGVARFAGGAVSISVFSTILANVQGKEAAKLIPAAAEAAGLSPSAVPALLGALPLGAEALAEVPGITNEIIAAAADAFKQSYVVGLRTTALASLSFGIIGIIACFCCQDIGPKMNNKIEIFLENDVNADKNKFH</sequence>
<dbReference type="InterPro" id="IPR036259">
    <property type="entry name" value="MFS_trans_sf"/>
</dbReference>
<gene>
    <name evidence="9" type="ORF">QBC33DRAFT_461312</name>
</gene>
<dbReference type="SUPFAM" id="SSF103473">
    <property type="entry name" value="MFS general substrate transporter"/>
    <property type="match status" value="1"/>
</dbReference>
<dbReference type="InterPro" id="IPR053791">
    <property type="entry name" value="MFS_Tri12-like"/>
</dbReference>
<feature type="transmembrane region" description="Helical" evidence="7">
    <location>
        <begin position="183"/>
        <end position="203"/>
    </location>
</feature>
<dbReference type="PROSITE" id="PS50850">
    <property type="entry name" value="MFS"/>
    <property type="match status" value="1"/>
</dbReference>
<dbReference type="InterPro" id="IPR020846">
    <property type="entry name" value="MFS_dom"/>
</dbReference>
<evidence type="ECO:0000256" key="2">
    <source>
        <dbReference type="ARBA" id="ARBA00022448"/>
    </source>
</evidence>
<accession>A0AAJ0BQE0</accession>
<dbReference type="PANTHER" id="PTHR23501:SF195">
    <property type="entry name" value="PEP5"/>
    <property type="match status" value="1"/>
</dbReference>
<feature type="domain" description="Major facilitator superfamily (MFS) profile" evidence="8">
    <location>
        <begin position="59"/>
        <end position="528"/>
    </location>
</feature>
<feature type="transmembrane region" description="Helical" evidence="7">
    <location>
        <begin position="97"/>
        <end position="114"/>
    </location>
</feature>
<feature type="transmembrane region" description="Helical" evidence="7">
    <location>
        <begin position="255"/>
        <end position="274"/>
    </location>
</feature>
<evidence type="ECO:0000256" key="3">
    <source>
        <dbReference type="ARBA" id="ARBA00022692"/>
    </source>
</evidence>
<dbReference type="PANTHER" id="PTHR23501">
    <property type="entry name" value="MAJOR FACILITATOR SUPERFAMILY"/>
    <property type="match status" value="1"/>
</dbReference>
<evidence type="ECO:0000256" key="4">
    <source>
        <dbReference type="ARBA" id="ARBA00022989"/>
    </source>
</evidence>
<dbReference type="AlphaFoldDB" id="A0AAJ0BQE0"/>
<dbReference type="InterPro" id="IPR010573">
    <property type="entry name" value="MFS_Str1/Tri12-like"/>
</dbReference>
<feature type="transmembrane region" description="Helical" evidence="7">
    <location>
        <begin position="215"/>
        <end position="235"/>
    </location>
</feature>
<feature type="transmembrane region" description="Helical" evidence="7">
    <location>
        <begin position="59"/>
        <end position="77"/>
    </location>
</feature>